<protein>
    <submittedName>
        <fullName evidence="3">ABC transporter substrate-binding protein</fullName>
    </submittedName>
</protein>
<evidence type="ECO:0000259" key="2">
    <source>
        <dbReference type="Pfam" id="PF09084"/>
    </source>
</evidence>
<name>A0A926END9_9FIRM</name>
<accession>A0A926END9</accession>
<dbReference type="EMBL" id="JACRSY010000054">
    <property type="protein sequence ID" value="MBC8581472.1"/>
    <property type="molecule type" value="Genomic_DNA"/>
</dbReference>
<dbReference type="Proteomes" id="UP000655830">
    <property type="component" value="Unassembled WGS sequence"/>
</dbReference>
<reference evidence="3" key="1">
    <citation type="submission" date="2020-08" db="EMBL/GenBank/DDBJ databases">
        <title>Genome public.</title>
        <authorList>
            <person name="Liu C."/>
            <person name="Sun Q."/>
        </authorList>
    </citation>
    <scope>NUCLEOTIDE SEQUENCE</scope>
    <source>
        <strain evidence="3">NSJ-12</strain>
    </source>
</reference>
<dbReference type="Pfam" id="PF09084">
    <property type="entry name" value="NMT1"/>
    <property type="match status" value="1"/>
</dbReference>
<dbReference type="PANTHER" id="PTHR31528:SF3">
    <property type="entry name" value="THIAMINE BIOSYNTHESIS PROTEIN HI_0357-RELATED"/>
    <property type="match status" value="1"/>
</dbReference>
<sequence>MKRKLMSMLMAGLLAFGMVGCSASKADNNVTVVLDWVPNTNHTGLYVALEKGFYKDLGLNVEIMQPPEGGALSLVAAGKAEFAVSFQEEIGPALTSENPLPVVAVASIIDHNISGIISLKEKGIDSPSKLEGKRYASWDTPFERAILTNIVEGDGGDFSKVELIPNTVTDVISALQTDIDAVWVYYGWDGIATELAGLDTNYIAFRDINPVFDFYTPVLASGTKYLEENEEEAKKFLEATAKGYEYAIANPEEAAEILVKHAPEVDLELAKASQAFLANEYQAEKARWGTIDETRWTTFYDWMYEEGLIGAELGSQGFTNAYLPQ</sequence>
<evidence type="ECO:0000313" key="4">
    <source>
        <dbReference type="Proteomes" id="UP000655830"/>
    </source>
</evidence>
<dbReference type="Gene3D" id="3.40.190.10">
    <property type="entry name" value="Periplasmic binding protein-like II"/>
    <property type="match status" value="2"/>
</dbReference>
<dbReference type="SUPFAM" id="SSF53850">
    <property type="entry name" value="Periplasmic binding protein-like II"/>
    <property type="match status" value="1"/>
</dbReference>
<keyword evidence="1" id="KW-0732">Signal</keyword>
<keyword evidence="4" id="KW-1185">Reference proteome</keyword>
<dbReference type="AlphaFoldDB" id="A0A926END9"/>
<proteinExistence type="predicted"/>
<feature type="chain" id="PRO_5037645553" evidence="1">
    <location>
        <begin position="27"/>
        <end position="325"/>
    </location>
</feature>
<dbReference type="InterPro" id="IPR015168">
    <property type="entry name" value="SsuA/THI5"/>
</dbReference>
<organism evidence="3 4">
    <name type="scientific">Zhenhengia yiwuensis</name>
    <dbReference type="NCBI Taxonomy" id="2763666"/>
    <lineage>
        <taxon>Bacteria</taxon>
        <taxon>Bacillati</taxon>
        <taxon>Bacillota</taxon>
        <taxon>Clostridia</taxon>
        <taxon>Lachnospirales</taxon>
        <taxon>Lachnospiraceae</taxon>
        <taxon>Zhenhengia</taxon>
    </lineage>
</organism>
<comment type="caution">
    <text evidence="3">The sequence shown here is derived from an EMBL/GenBank/DDBJ whole genome shotgun (WGS) entry which is preliminary data.</text>
</comment>
<dbReference type="GO" id="GO:0009228">
    <property type="term" value="P:thiamine biosynthetic process"/>
    <property type="evidence" value="ECO:0007669"/>
    <property type="project" value="InterPro"/>
</dbReference>
<dbReference type="PROSITE" id="PS51257">
    <property type="entry name" value="PROKAR_LIPOPROTEIN"/>
    <property type="match status" value="1"/>
</dbReference>
<dbReference type="RefSeq" id="WP_249334420.1">
    <property type="nucleotide sequence ID" value="NZ_JACRSY010000054.1"/>
</dbReference>
<dbReference type="PANTHER" id="PTHR31528">
    <property type="entry name" value="4-AMINO-5-HYDROXYMETHYL-2-METHYLPYRIMIDINE PHOSPHATE SYNTHASE THI11-RELATED"/>
    <property type="match status" value="1"/>
</dbReference>
<feature type="domain" description="SsuA/THI5-like" evidence="2">
    <location>
        <begin position="39"/>
        <end position="254"/>
    </location>
</feature>
<dbReference type="InterPro" id="IPR027939">
    <property type="entry name" value="NMT1/THI5"/>
</dbReference>
<evidence type="ECO:0000313" key="3">
    <source>
        <dbReference type="EMBL" id="MBC8581472.1"/>
    </source>
</evidence>
<gene>
    <name evidence="3" type="ORF">H8718_18450</name>
</gene>
<evidence type="ECO:0000256" key="1">
    <source>
        <dbReference type="SAM" id="SignalP"/>
    </source>
</evidence>
<feature type="signal peptide" evidence="1">
    <location>
        <begin position="1"/>
        <end position="26"/>
    </location>
</feature>